<sequence length="305" mass="34182">MAAVAGLTLSLGEYARPLLLTIVIVVAYALWTQTRKRGAGRNLPRDLAGWPVIGSLLDLMRNPEEYLSAMADIYGPVFGVQLGNDFVVVLSDIGAATEAFMKHGNVFSGRDRTGAIMHSVEGFFNRKTNLYFGLGASMGRAWKSHRKFTLSTLRNFGMGKVSVEARIQEEVVAFLNVVRAEGGRPFDVQPIVVNSVANVICSLTCGGRYDYENPEFKELCAALHQLFRNMEVSGPINFCPYLRHLPPLRRIVKELRADSRRISDIMQKLIDNHVTNFDPNNPKDYIDVYLKKLRDRESDPQENSN</sequence>
<feature type="non-terminal residue" evidence="7">
    <location>
        <position position="305"/>
    </location>
</feature>
<accession>A0ABM1E483</accession>
<evidence type="ECO:0000256" key="4">
    <source>
        <dbReference type="ARBA" id="ARBA00023033"/>
    </source>
</evidence>
<comment type="similarity">
    <text evidence="1">Belongs to the cytochrome P450 family.</text>
</comment>
<gene>
    <name evidence="7" type="primary">LOC106808692</name>
</gene>
<dbReference type="PANTHER" id="PTHR24300">
    <property type="entry name" value="CYTOCHROME P450 508A4-RELATED"/>
    <property type="match status" value="1"/>
</dbReference>
<evidence type="ECO:0000313" key="7">
    <source>
        <dbReference type="RefSeq" id="XP_014667004.1"/>
    </source>
</evidence>
<evidence type="ECO:0000256" key="5">
    <source>
        <dbReference type="SAM" id="Phobius"/>
    </source>
</evidence>
<keyword evidence="5" id="KW-0812">Transmembrane</keyword>
<keyword evidence="2" id="KW-0479">Metal-binding</keyword>
<keyword evidence="4" id="KW-0560">Oxidoreductase</keyword>
<dbReference type="Proteomes" id="UP000695022">
    <property type="component" value="Unplaced"/>
</dbReference>
<dbReference type="GeneID" id="106808692"/>
<dbReference type="RefSeq" id="XP_014667004.1">
    <property type="nucleotide sequence ID" value="XM_014811518.1"/>
</dbReference>
<dbReference type="InterPro" id="IPR001128">
    <property type="entry name" value="Cyt_P450"/>
</dbReference>
<keyword evidence="6" id="KW-1185">Reference proteome</keyword>
<evidence type="ECO:0000313" key="6">
    <source>
        <dbReference type="Proteomes" id="UP000695022"/>
    </source>
</evidence>
<organism evidence="6 7">
    <name type="scientific">Priapulus caudatus</name>
    <name type="common">Priapulid worm</name>
    <dbReference type="NCBI Taxonomy" id="37621"/>
    <lineage>
        <taxon>Eukaryota</taxon>
        <taxon>Metazoa</taxon>
        <taxon>Ecdysozoa</taxon>
        <taxon>Scalidophora</taxon>
        <taxon>Priapulida</taxon>
        <taxon>Priapulimorpha</taxon>
        <taxon>Priapulimorphida</taxon>
        <taxon>Priapulidae</taxon>
        <taxon>Priapulus</taxon>
    </lineage>
</organism>
<protein>
    <submittedName>
        <fullName evidence="7">Cytochrome P450 2U1-like</fullName>
    </submittedName>
</protein>
<dbReference type="PRINTS" id="PR00463">
    <property type="entry name" value="EP450I"/>
</dbReference>
<feature type="transmembrane region" description="Helical" evidence="5">
    <location>
        <begin position="14"/>
        <end position="31"/>
    </location>
</feature>
<keyword evidence="5" id="KW-1133">Transmembrane helix</keyword>
<evidence type="ECO:0000256" key="2">
    <source>
        <dbReference type="ARBA" id="ARBA00022723"/>
    </source>
</evidence>
<keyword evidence="3" id="KW-0408">Iron</keyword>
<evidence type="ECO:0000256" key="1">
    <source>
        <dbReference type="ARBA" id="ARBA00010617"/>
    </source>
</evidence>
<dbReference type="InterPro" id="IPR050182">
    <property type="entry name" value="Cytochrome_P450_fam2"/>
</dbReference>
<dbReference type="SUPFAM" id="SSF48264">
    <property type="entry name" value="Cytochrome P450"/>
    <property type="match status" value="1"/>
</dbReference>
<dbReference type="PANTHER" id="PTHR24300:SF397">
    <property type="entry name" value="CYTOCHROME P450 2U1"/>
    <property type="match status" value="1"/>
</dbReference>
<dbReference type="Gene3D" id="1.10.630.10">
    <property type="entry name" value="Cytochrome P450"/>
    <property type="match status" value="1"/>
</dbReference>
<evidence type="ECO:0000256" key="3">
    <source>
        <dbReference type="ARBA" id="ARBA00023004"/>
    </source>
</evidence>
<keyword evidence="4" id="KW-0503">Monooxygenase</keyword>
<name>A0ABM1E483_PRICU</name>
<reference evidence="7" key="1">
    <citation type="submission" date="2025-08" db="UniProtKB">
        <authorList>
            <consortium name="RefSeq"/>
        </authorList>
    </citation>
    <scope>IDENTIFICATION</scope>
</reference>
<dbReference type="Pfam" id="PF00067">
    <property type="entry name" value="p450"/>
    <property type="match status" value="1"/>
</dbReference>
<dbReference type="InterPro" id="IPR036396">
    <property type="entry name" value="Cyt_P450_sf"/>
</dbReference>
<proteinExistence type="inferred from homology"/>
<keyword evidence="5" id="KW-0472">Membrane</keyword>
<dbReference type="InterPro" id="IPR002401">
    <property type="entry name" value="Cyt_P450_E_grp-I"/>
</dbReference>